<dbReference type="EMBL" id="LSRL02000023">
    <property type="protein sequence ID" value="TDG49484.1"/>
    <property type="molecule type" value="Genomic_DNA"/>
</dbReference>
<feature type="region of interest" description="Disordered" evidence="1">
    <location>
        <begin position="1"/>
        <end position="58"/>
    </location>
</feature>
<feature type="compositionally biased region" description="Basic and acidic residues" evidence="1">
    <location>
        <begin position="44"/>
        <end position="58"/>
    </location>
</feature>
<dbReference type="Proteomes" id="UP000295192">
    <property type="component" value="Unassembled WGS sequence"/>
</dbReference>
<dbReference type="Gene3D" id="2.40.50.40">
    <property type="match status" value="1"/>
</dbReference>
<evidence type="ECO:0000313" key="2">
    <source>
        <dbReference type="EMBL" id="TDG49484.1"/>
    </source>
</evidence>
<dbReference type="AlphaFoldDB" id="A0A484BLD1"/>
<evidence type="ECO:0000256" key="1">
    <source>
        <dbReference type="SAM" id="MobiDB-lite"/>
    </source>
</evidence>
<proteinExistence type="predicted"/>
<dbReference type="SUPFAM" id="SSF54160">
    <property type="entry name" value="Chromo domain-like"/>
    <property type="match status" value="1"/>
</dbReference>
<comment type="caution">
    <text evidence="2">The sequence shown here is derived from an EMBL/GenBank/DDBJ whole genome shotgun (WGS) entry which is preliminary data.</text>
</comment>
<keyword evidence="3" id="KW-1185">Reference proteome</keyword>
<name>A0A484BLD1_DRONA</name>
<protein>
    <submittedName>
        <fullName evidence="2">Uncharacterized protein</fullName>
    </submittedName>
</protein>
<accession>A0A484BLD1</accession>
<sequence length="137" mass="15674">MEKENSEIQSLDDGMNSSDEKMQPSTATAALPIAGTDSKATKRPHSDLVAESKEKESDKNIDVVKKVLLSSMRKYKQRVKLSVNNGFERGLTPERVVMSLMQDNVRIFAVRFKHRRLPEYVTEEDVRKHAPYLLNHM</sequence>
<organism evidence="2 3">
    <name type="scientific">Drosophila navojoa</name>
    <name type="common">Fruit fly</name>
    <dbReference type="NCBI Taxonomy" id="7232"/>
    <lineage>
        <taxon>Eukaryota</taxon>
        <taxon>Metazoa</taxon>
        <taxon>Ecdysozoa</taxon>
        <taxon>Arthropoda</taxon>
        <taxon>Hexapoda</taxon>
        <taxon>Insecta</taxon>
        <taxon>Pterygota</taxon>
        <taxon>Neoptera</taxon>
        <taxon>Endopterygota</taxon>
        <taxon>Diptera</taxon>
        <taxon>Brachycera</taxon>
        <taxon>Muscomorpha</taxon>
        <taxon>Ephydroidea</taxon>
        <taxon>Drosophilidae</taxon>
        <taxon>Drosophila</taxon>
    </lineage>
</organism>
<reference evidence="2 3" key="1">
    <citation type="journal article" date="2019" name="J. Hered.">
        <title>An Improved Genome Assembly for Drosophila navojoa, the Basal Species in the mojavensis Cluster.</title>
        <authorList>
            <person name="Vanderlinde T."/>
            <person name="Dupim E.G."/>
            <person name="Nazario-Yepiz N.O."/>
            <person name="Carvalho A.B."/>
        </authorList>
    </citation>
    <scope>NUCLEOTIDE SEQUENCE [LARGE SCALE GENOMIC DNA]</scope>
    <source>
        <strain evidence="2">Navoj_Jal97</strain>
        <tissue evidence="2">Whole organism</tissue>
    </source>
</reference>
<evidence type="ECO:0000313" key="3">
    <source>
        <dbReference type="Proteomes" id="UP000295192"/>
    </source>
</evidence>
<dbReference type="InterPro" id="IPR016197">
    <property type="entry name" value="Chromo-like_dom_sf"/>
</dbReference>
<gene>
    <name evidence="2" type="ORF">AWZ03_004167</name>
</gene>
<dbReference type="GO" id="GO:0005694">
    <property type="term" value="C:chromosome"/>
    <property type="evidence" value="ECO:0007669"/>
    <property type="project" value="UniProtKB-ARBA"/>
</dbReference>